<gene>
    <name evidence="2" type="ORF">B9Z55_026884</name>
</gene>
<name>A0A2G5SHQ4_9PELO</name>
<evidence type="ECO:0000313" key="2">
    <source>
        <dbReference type="EMBL" id="PIC14645.1"/>
    </source>
</evidence>
<dbReference type="AlphaFoldDB" id="A0A2G5SHQ4"/>
<dbReference type="EMBL" id="PDUG01000007">
    <property type="protein sequence ID" value="PIC14645.1"/>
    <property type="molecule type" value="Genomic_DNA"/>
</dbReference>
<evidence type="ECO:0000313" key="3">
    <source>
        <dbReference type="Proteomes" id="UP000230233"/>
    </source>
</evidence>
<dbReference type="Proteomes" id="UP000230233">
    <property type="component" value="Unassembled WGS sequence"/>
</dbReference>
<accession>A0A2G5SHQ4</accession>
<evidence type="ECO:0000259" key="1">
    <source>
        <dbReference type="Pfam" id="PF01827"/>
    </source>
</evidence>
<proteinExistence type="predicted"/>
<comment type="caution">
    <text evidence="2">The sequence shown here is derived from an EMBL/GenBank/DDBJ whole genome shotgun (WGS) entry which is preliminary data.</text>
</comment>
<sequence length="135" mass="16049">MSSFQQIFDTEQFKQAKHIDIASFVADNKLFLFNFRHLNSFKLRILTPVPDNLFRNLRHNIPLYYKSFETCELSIIDFENRFRIRSIGEALGEEIPFGPLNTITHPHRIPKSNEYLEFEIKDEGCRCRVKIVKVR</sequence>
<dbReference type="InterPro" id="IPR002900">
    <property type="entry name" value="DUF38/FTH_CAE_spp"/>
</dbReference>
<reference evidence="3" key="1">
    <citation type="submission" date="2017-10" db="EMBL/GenBank/DDBJ databases">
        <title>Rapid genome shrinkage in a self-fertile nematode reveals novel sperm competition proteins.</title>
        <authorList>
            <person name="Yin D."/>
            <person name="Schwarz E.M."/>
            <person name="Thomas C.G."/>
            <person name="Felde R.L."/>
            <person name="Korf I.F."/>
            <person name="Cutter A.D."/>
            <person name="Schartner C.M."/>
            <person name="Ralston E.J."/>
            <person name="Meyer B.J."/>
            <person name="Haag E.S."/>
        </authorList>
    </citation>
    <scope>NUCLEOTIDE SEQUENCE [LARGE SCALE GENOMIC DNA]</scope>
    <source>
        <strain evidence="3">JU1422</strain>
    </source>
</reference>
<organism evidence="2 3">
    <name type="scientific">Caenorhabditis nigoni</name>
    <dbReference type="NCBI Taxonomy" id="1611254"/>
    <lineage>
        <taxon>Eukaryota</taxon>
        <taxon>Metazoa</taxon>
        <taxon>Ecdysozoa</taxon>
        <taxon>Nematoda</taxon>
        <taxon>Chromadorea</taxon>
        <taxon>Rhabditida</taxon>
        <taxon>Rhabditina</taxon>
        <taxon>Rhabditomorpha</taxon>
        <taxon>Rhabditoidea</taxon>
        <taxon>Rhabditidae</taxon>
        <taxon>Peloderinae</taxon>
        <taxon>Caenorhabditis</taxon>
    </lineage>
</organism>
<keyword evidence="3" id="KW-1185">Reference proteome</keyword>
<dbReference type="Pfam" id="PF01827">
    <property type="entry name" value="FTH"/>
    <property type="match status" value="1"/>
</dbReference>
<feature type="domain" description="DUF38" evidence="1">
    <location>
        <begin position="2"/>
        <end position="74"/>
    </location>
</feature>
<protein>
    <recommendedName>
        <fullName evidence="1">DUF38 domain-containing protein</fullName>
    </recommendedName>
</protein>